<dbReference type="OrthoDB" id="329835at2759"/>
<sequence>MGREDASGRPRRPADFPPRWVASLLKTLFACVHYALVALLAYGAYTVGMRASQMLAAGQLLPALQAALQRPVPLPAAVSTAQAAATVGAVALAGALLGWLLVWRRRSPTYLLDFECYRPEDKHKVTYSRFITGSRDSGFFDEEAMDFQERILLKSGLSEETFFPPGLHLDPPEFDMNWARSEAELVMFKAVDDLLRKTGLHPRQIDVLVTNCSLFCPTPSLAAMIINHFNMRSNCEAFNLGGMGCSAGILAVDLAQKLLRELGRGGYALVVSTENITQNWYHGNERSMLIPNTIFRMGSAAILLTNKRSEARRSKYQLEHLVRVHLGADDTAYKCVFQRPDDRGFIGVELSKDLVGVASKAMETNMTRLGPLVLPWSEKLMFAANWVARKVLRLRVPRFIPDFREAFNHFCLHAGGRGVVEGLSKQLKLTPAQMAPSANTLHWYGNTSSSTVWYSFGFVESVQGVRRGDVVWQIGFGSGFKCNSVVWRALRPIKEMHKSWEHIVGREDQALQTLARIAAETAAERQQKQQQQQQQENGHANGHVNGHANGHAKPVGDAVATISRATAKKVEEQQDSVTTNGRALRSGKVVAYAG</sequence>
<evidence type="ECO:0000256" key="3">
    <source>
        <dbReference type="ARBA" id="ARBA00022679"/>
    </source>
</evidence>
<dbReference type="Proteomes" id="UP000239899">
    <property type="component" value="Unassembled WGS sequence"/>
</dbReference>
<name>A0A2P6U4T9_CHLSO</name>
<evidence type="ECO:0000313" key="9">
    <source>
        <dbReference type="Proteomes" id="UP000239899"/>
    </source>
</evidence>
<dbReference type="GO" id="GO:0009922">
    <property type="term" value="F:fatty acid elongase activity"/>
    <property type="evidence" value="ECO:0007669"/>
    <property type="project" value="UniProtKB-EC"/>
</dbReference>
<keyword evidence="5" id="KW-1133">Transmembrane helix</keyword>
<dbReference type="EMBL" id="LHPG02000001">
    <property type="protein sequence ID" value="PRW61324.1"/>
    <property type="molecule type" value="Genomic_DNA"/>
</dbReference>
<keyword evidence="5" id="KW-0812">Transmembrane</keyword>
<evidence type="ECO:0000256" key="2">
    <source>
        <dbReference type="ARBA" id="ARBA00012307"/>
    </source>
</evidence>
<feature type="region of interest" description="Disordered" evidence="4">
    <location>
        <begin position="520"/>
        <end position="594"/>
    </location>
</feature>
<dbReference type="GO" id="GO:0016020">
    <property type="term" value="C:membrane"/>
    <property type="evidence" value="ECO:0007669"/>
    <property type="project" value="InterPro"/>
</dbReference>
<feature type="transmembrane region" description="Helical" evidence="5">
    <location>
        <begin position="81"/>
        <end position="102"/>
    </location>
</feature>
<organism evidence="8 9">
    <name type="scientific">Chlorella sorokiniana</name>
    <name type="common">Freshwater green alga</name>
    <dbReference type="NCBI Taxonomy" id="3076"/>
    <lineage>
        <taxon>Eukaryota</taxon>
        <taxon>Viridiplantae</taxon>
        <taxon>Chlorophyta</taxon>
        <taxon>core chlorophytes</taxon>
        <taxon>Trebouxiophyceae</taxon>
        <taxon>Chlorellales</taxon>
        <taxon>Chlorellaceae</taxon>
        <taxon>Chlorella clade</taxon>
        <taxon>Chlorella</taxon>
    </lineage>
</organism>
<accession>A0A2P6U4T9</accession>
<dbReference type="Gene3D" id="3.40.47.10">
    <property type="match status" value="1"/>
</dbReference>
<keyword evidence="3" id="KW-0808">Transferase</keyword>
<keyword evidence="5" id="KW-0472">Membrane</keyword>
<evidence type="ECO:0000256" key="5">
    <source>
        <dbReference type="SAM" id="Phobius"/>
    </source>
</evidence>
<dbReference type="STRING" id="3076.A0A2P6U4T9"/>
<feature type="domain" description="FAE" evidence="6">
    <location>
        <begin position="104"/>
        <end position="391"/>
    </location>
</feature>
<dbReference type="InterPro" id="IPR016039">
    <property type="entry name" value="Thiolase-like"/>
</dbReference>
<dbReference type="GO" id="GO:0006633">
    <property type="term" value="P:fatty acid biosynthetic process"/>
    <property type="evidence" value="ECO:0007669"/>
    <property type="project" value="InterPro"/>
</dbReference>
<dbReference type="AlphaFoldDB" id="A0A2P6U4T9"/>
<dbReference type="SUPFAM" id="SSF53901">
    <property type="entry name" value="Thiolase-like"/>
    <property type="match status" value="2"/>
</dbReference>
<feature type="transmembrane region" description="Helical" evidence="5">
    <location>
        <begin position="20"/>
        <end position="45"/>
    </location>
</feature>
<dbReference type="Pfam" id="PF08541">
    <property type="entry name" value="ACP_syn_III_C"/>
    <property type="match status" value="1"/>
</dbReference>
<reference evidence="8 9" key="1">
    <citation type="journal article" date="2018" name="Plant J.">
        <title>Genome sequences of Chlorella sorokiniana UTEX 1602 and Micractinium conductrix SAG 241.80: implications to maltose excretion by a green alga.</title>
        <authorList>
            <person name="Arriola M.B."/>
            <person name="Velmurugan N."/>
            <person name="Zhang Y."/>
            <person name="Plunkett M.H."/>
            <person name="Hondzo H."/>
            <person name="Barney B.M."/>
        </authorList>
    </citation>
    <scope>NUCLEOTIDE SEQUENCE [LARGE SCALE GENOMIC DNA]</scope>
    <source>
        <strain evidence="9">UTEX 1602</strain>
    </source>
</reference>
<dbReference type="Pfam" id="PF08392">
    <property type="entry name" value="FAE1_CUT1_RppA"/>
    <property type="match status" value="1"/>
</dbReference>
<comment type="similarity">
    <text evidence="1">Belongs to the thiolase-like superfamily. Chalcone/stilbene synthases family.</text>
</comment>
<dbReference type="InterPro" id="IPR013747">
    <property type="entry name" value="ACP_syn_III_C"/>
</dbReference>
<dbReference type="PANTHER" id="PTHR31561">
    <property type="entry name" value="3-KETOACYL-COA SYNTHASE"/>
    <property type="match status" value="1"/>
</dbReference>
<proteinExistence type="inferred from homology"/>
<gene>
    <name evidence="8" type="ORF">C2E21_0693</name>
</gene>
<dbReference type="EC" id="2.3.1.199" evidence="2"/>
<dbReference type="InterPro" id="IPR012392">
    <property type="entry name" value="3-ktacl-CoA_syn"/>
</dbReference>
<keyword evidence="9" id="KW-1185">Reference proteome</keyword>
<evidence type="ECO:0000259" key="7">
    <source>
        <dbReference type="Pfam" id="PF08541"/>
    </source>
</evidence>
<evidence type="ECO:0000313" key="8">
    <source>
        <dbReference type="EMBL" id="PRW61324.1"/>
    </source>
</evidence>
<evidence type="ECO:0000256" key="1">
    <source>
        <dbReference type="ARBA" id="ARBA00005531"/>
    </source>
</evidence>
<protein>
    <recommendedName>
        <fullName evidence="2">very-long-chain 3-oxoacyl-CoA synthase</fullName>
        <ecNumber evidence="2">2.3.1.199</ecNumber>
    </recommendedName>
</protein>
<evidence type="ECO:0000256" key="4">
    <source>
        <dbReference type="SAM" id="MobiDB-lite"/>
    </source>
</evidence>
<comment type="caution">
    <text evidence="8">The sequence shown here is derived from an EMBL/GenBank/DDBJ whole genome shotgun (WGS) entry which is preliminary data.</text>
</comment>
<dbReference type="InterPro" id="IPR013601">
    <property type="entry name" value="FAE1_typ3_polyketide_synth"/>
</dbReference>
<evidence type="ECO:0000259" key="6">
    <source>
        <dbReference type="Pfam" id="PF08392"/>
    </source>
</evidence>
<dbReference type="CDD" id="cd00831">
    <property type="entry name" value="CHS_like"/>
    <property type="match status" value="1"/>
</dbReference>
<feature type="domain" description="Beta-ketoacyl-[acyl-carrier-protein] synthase III C-terminal" evidence="7">
    <location>
        <begin position="407"/>
        <end position="488"/>
    </location>
</feature>